<dbReference type="Pfam" id="PF00443">
    <property type="entry name" value="UCH"/>
    <property type="match status" value="1"/>
</dbReference>
<dbReference type="InterPro" id="IPR038765">
    <property type="entry name" value="Papain-like_cys_pep_sf"/>
</dbReference>
<dbReference type="OrthoDB" id="10263353at2759"/>
<dbReference type="PANTHER" id="PTHR21646">
    <property type="entry name" value="UBIQUITIN CARBOXYL-TERMINAL HYDROLASE"/>
    <property type="match status" value="1"/>
</dbReference>
<feature type="domain" description="USP" evidence="6">
    <location>
        <begin position="157"/>
        <end position="444"/>
    </location>
</feature>
<evidence type="ECO:0000256" key="4">
    <source>
        <dbReference type="PROSITE-ProRule" id="PRU00502"/>
    </source>
</evidence>
<feature type="region of interest" description="Disordered" evidence="5">
    <location>
        <begin position="1"/>
        <end position="23"/>
    </location>
</feature>
<dbReference type="PROSITE" id="PS50235">
    <property type="entry name" value="USP_3"/>
    <property type="match status" value="1"/>
</dbReference>
<feature type="domain" description="UBP-type" evidence="7">
    <location>
        <begin position="34"/>
        <end position="131"/>
    </location>
</feature>
<accession>A0A9P8THM7</accession>
<keyword evidence="3" id="KW-0862">Zinc</keyword>
<comment type="caution">
    <text evidence="8">The sequence shown here is derived from an EMBL/GenBank/DDBJ whole genome shotgun (WGS) entry which is preliminary data.</text>
</comment>
<dbReference type="PROSITE" id="PS50271">
    <property type="entry name" value="ZF_UBP"/>
    <property type="match status" value="1"/>
</dbReference>
<name>A0A9P8THM7_9ASCO</name>
<dbReference type="GO" id="GO:0008270">
    <property type="term" value="F:zinc ion binding"/>
    <property type="evidence" value="ECO:0007669"/>
    <property type="project" value="UniProtKB-KW"/>
</dbReference>
<evidence type="ECO:0000259" key="7">
    <source>
        <dbReference type="PROSITE" id="PS50271"/>
    </source>
</evidence>
<gene>
    <name evidence="8" type="ORF">WICMUC_001309</name>
</gene>
<evidence type="ECO:0000259" key="6">
    <source>
        <dbReference type="PROSITE" id="PS50235"/>
    </source>
</evidence>
<dbReference type="PANTHER" id="PTHR21646:SF16">
    <property type="entry name" value="U4_U6.U5 TRI-SNRNP-ASSOCIATED PROTEIN 2"/>
    <property type="match status" value="1"/>
</dbReference>
<protein>
    <submittedName>
        <fullName evidence="8">Uncharacterized protein</fullName>
    </submittedName>
</protein>
<reference evidence="8" key="1">
    <citation type="journal article" date="2021" name="Open Biol.">
        <title>Shared evolutionary footprints suggest mitochondrial oxidative damage underlies multiple complex I losses in fungi.</title>
        <authorList>
            <person name="Schikora-Tamarit M.A."/>
            <person name="Marcet-Houben M."/>
            <person name="Nosek J."/>
            <person name="Gabaldon T."/>
        </authorList>
    </citation>
    <scope>NUCLEOTIDE SEQUENCE</scope>
    <source>
        <strain evidence="8">CBS6341</strain>
    </source>
</reference>
<dbReference type="InterPro" id="IPR028889">
    <property type="entry name" value="USP"/>
</dbReference>
<evidence type="ECO:0000313" key="9">
    <source>
        <dbReference type="Proteomes" id="UP000769528"/>
    </source>
</evidence>
<reference evidence="8" key="2">
    <citation type="submission" date="2021-01" db="EMBL/GenBank/DDBJ databases">
        <authorList>
            <person name="Schikora-Tamarit M.A."/>
        </authorList>
    </citation>
    <scope>NUCLEOTIDE SEQUENCE</scope>
    <source>
        <strain evidence="8">CBS6341</strain>
    </source>
</reference>
<proteinExistence type="predicted"/>
<evidence type="ECO:0000256" key="1">
    <source>
        <dbReference type="ARBA" id="ARBA00022723"/>
    </source>
</evidence>
<evidence type="ECO:0000313" key="8">
    <source>
        <dbReference type="EMBL" id="KAH3678995.1"/>
    </source>
</evidence>
<evidence type="ECO:0000256" key="2">
    <source>
        <dbReference type="ARBA" id="ARBA00022771"/>
    </source>
</evidence>
<dbReference type="InterPro" id="IPR050185">
    <property type="entry name" value="Ub_carboxyl-term_hydrolase"/>
</dbReference>
<evidence type="ECO:0000256" key="3">
    <source>
        <dbReference type="ARBA" id="ARBA00022833"/>
    </source>
</evidence>
<dbReference type="GO" id="GO:0016579">
    <property type="term" value="P:protein deubiquitination"/>
    <property type="evidence" value="ECO:0007669"/>
    <property type="project" value="InterPro"/>
</dbReference>
<evidence type="ECO:0000256" key="5">
    <source>
        <dbReference type="SAM" id="MobiDB-lite"/>
    </source>
</evidence>
<dbReference type="Proteomes" id="UP000769528">
    <property type="component" value="Unassembled WGS sequence"/>
</dbReference>
<dbReference type="InterPro" id="IPR001394">
    <property type="entry name" value="Peptidase_C19_UCH"/>
</dbReference>
<dbReference type="Pfam" id="PF02148">
    <property type="entry name" value="zf-UBP"/>
    <property type="match status" value="1"/>
</dbReference>
<dbReference type="GO" id="GO:0004843">
    <property type="term" value="F:cysteine-type deubiquitinase activity"/>
    <property type="evidence" value="ECO:0007669"/>
    <property type="project" value="InterPro"/>
</dbReference>
<dbReference type="SMART" id="SM00290">
    <property type="entry name" value="ZnF_UBP"/>
    <property type="match status" value="1"/>
</dbReference>
<dbReference type="InterPro" id="IPR013083">
    <property type="entry name" value="Znf_RING/FYVE/PHD"/>
</dbReference>
<dbReference type="InterPro" id="IPR001607">
    <property type="entry name" value="Znf_UBP"/>
</dbReference>
<dbReference type="Gene3D" id="3.90.70.10">
    <property type="entry name" value="Cysteine proteinases"/>
    <property type="match status" value="1"/>
</dbReference>
<dbReference type="Gene3D" id="3.30.40.10">
    <property type="entry name" value="Zinc/RING finger domain, C3HC4 (zinc finger)"/>
    <property type="match status" value="1"/>
</dbReference>
<keyword evidence="9" id="KW-1185">Reference proteome</keyword>
<dbReference type="EMBL" id="JAEUBF010000394">
    <property type="protein sequence ID" value="KAH3678995.1"/>
    <property type="molecule type" value="Genomic_DNA"/>
</dbReference>
<keyword evidence="2 4" id="KW-0863">Zinc-finger</keyword>
<dbReference type="SUPFAM" id="SSF57850">
    <property type="entry name" value="RING/U-box"/>
    <property type="match status" value="1"/>
</dbReference>
<dbReference type="SUPFAM" id="SSF54001">
    <property type="entry name" value="Cysteine proteinases"/>
    <property type="match status" value="1"/>
</dbReference>
<sequence>MTVRKLSDESESETDNESLLHATKKSKTSELSTLKNLYLDTINRKVLDFDFEKVCSQTLSNKNIYCCLVCGKYFSGRSSTTPCFLHSINENHHIFVNFNNLKVYNLPENYEIEGDQFNDIKIQIKPEYTALDINDLQKGIFAECRDLNGKIYTQSVLGLNNLKENDYSNVIIQALVHIPQLRDYYLLKNDDKNGESRDELERRFLILMKKFYSKQLFKAHLSPHEFLQYVSVISKKKFLIHEKGTPNDFLIWLLNNLNQHSKIFSRSFQGKLEILTRTQDSSKEEDIKVQKFWELNLELPSMSILKDEAIPQIQIYSLLDKYTANFEQVVNDTTSRIFKIIKFPNFLVMNINRFKDFHLGVSLSIKERNKTIIEFPLELQFNQGTIKYKLISNIVHYELNLKSHWKIQLNVHDNWYEIDNLEIKEKEKEFLFLSESCLQIWQRIK</sequence>
<dbReference type="AlphaFoldDB" id="A0A9P8THM7"/>
<organism evidence="8 9">
    <name type="scientific">Wickerhamomyces mucosus</name>
    <dbReference type="NCBI Taxonomy" id="1378264"/>
    <lineage>
        <taxon>Eukaryota</taxon>
        <taxon>Fungi</taxon>
        <taxon>Dikarya</taxon>
        <taxon>Ascomycota</taxon>
        <taxon>Saccharomycotina</taxon>
        <taxon>Saccharomycetes</taxon>
        <taxon>Phaffomycetales</taxon>
        <taxon>Wickerhamomycetaceae</taxon>
        <taxon>Wickerhamomyces</taxon>
    </lineage>
</organism>
<keyword evidence="1" id="KW-0479">Metal-binding</keyword>